<keyword evidence="2" id="KW-1185">Reference proteome</keyword>
<name>A0A847RSQ4_9NEIS</name>
<evidence type="ECO:0000313" key="2">
    <source>
        <dbReference type="Proteomes" id="UP000587991"/>
    </source>
</evidence>
<dbReference type="AlphaFoldDB" id="A0A847RSQ4"/>
<organism evidence="1 2">
    <name type="scientific">Leeia aquatica</name>
    <dbReference type="NCBI Taxonomy" id="2725557"/>
    <lineage>
        <taxon>Bacteria</taxon>
        <taxon>Pseudomonadati</taxon>
        <taxon>Pseudomonadota</taxon>
        <taxon>Betaproteobacteria</taxon>
        <taxon>Neisseriales</taxon>
        <taxon>Leeiaceae</taxon>
        <taxon>Leeia</taxon>
    </lineage>
</organism>
<gene>
    <name evidence="1" type="ORF">HF682_03615</name>
</gene>
<dbReference type="EMBL" id="JABAIM010000001">
    <property type="protein sequence ID" value="NLR74240.1"/>
    <property type="molecule type" value="Genomic_DNA"/>
</dbReference>
<comment type="caution">
    <text evidence="1">The sequence shown here is derived from an EMBL/GenBank/DDBJ whole genome shotgun (WGS) entry which is preliminary data.</text>
</comment>
<accession>A0A847RSQ4</accession>
<sequence length="174" mass="20022">MRYRNNGGTVRSHHQGPWLWLALLLLALLLPVLLLPAQADEPQLLGRWKSDRQRTMDFARKHALLEAKTVRFLEQLMGHLVLTFKPGMVTSDMPAIEVLSASGKHSRFTAYTNHDAYTVLGKTDTQIALSSIDPYTKRPFITIYNFESKDVMWVYTANPLMPDLHLREYFVRLP</sequence>
<reference evidence="1 2" key="1">
    <citation type="submission" date="2020-04" db="EMBL/GenBank/DDBJ databases">
        <title>Draft genome of Leeia sp. IMCC25680.</title>
        <authorList>
            <person name="Song J."/>
            <person name="Cho J.-C."/>
        </authorList>
    </citation>
    <scope>NUCLEOTIDE SEQUENCE [LARGE SCALE GENOMIC DNA]</scope>
    <source>
        <strain evidence="1 2">IMCC25680</strain>
    </source>
</reference>
<proteinExistence type="predicted"/>
<evidence type="ECO:0000313" key="1">
    <source>
        <dbReference type="EMBL" id="NLR74240.1"/>
    </source>
</evidence>
<dbReference type="RefSeq" id="WP_168875865.1">
    <property type="nucleotide sequence ID" value="NZ_JABAIM010000001.1"/>
</dbReference>
<dbReference type="Proteomes" id="UP000587991">
    <property type="component" value="Unassembled WGS sequence"/>
</dbReference>
<protein>
    <submittedName>
        <fullName evidence="1">Uncharacterized protein</fullName>
    </submittedName>
</protein>